<organism evidence="1 2">
    <name type="scientific">Coprinopsis marcescibilis</name>
    <name type="common">Agaric fungus</name>
    <name type="synonym">Psathyrella marcescibilis</name>
    <dbReference type="NCBI Taxonomy" id="230819"/>
    <lineage>
        <taxon>Eukaryota</taxon>
        <taxon>Fungi</taxon>
        <taxon>Dikarya</taxon>
        <taxon>Basidiomycota</taxon>
        <taxon>Agaricomycotina</taxon>
        <taxon>Agaricomycetes</taxon>
        <taxon>Agaricomycetidae</taxon>
        <taxon>Agaricales</taxon>
        <taxon>Agaricineae</taxon>
        <taxon>Psathyrellaceae</taxon>
        <taxon>Coprinopsis</taxon>
    </lineage>
</organism>
<reference evidence="1 2" key="1">
    <citation type="journal article" date="2019" name="Nat. Ecol. Evol.">
        <title>Megaphylogeny resolves global patterns of mushroom evolution.</title>
        <authorList>
            <person name="Varga T."/>
            <person name="Krizsan K."/>
            <person name="Foldi C."/>
            <person name="Dima B."/>
            <person name="Sanchez-Garcia M."/>
            <person name="Sanchez-Ramirez S."/>
            <person name="Szollosi G.J."/>
            <person name="Szarkandi J.G."/>
            <person name="Papp V."/>
            <person name="Albert L."/>
            <person name="Andreopoulos W."/>
            <person name="Angelini C."/>
            <person name="Antonin V."/>
            <person name="Barry K.W."/>
            <person name="Bougher N.L."/>
            <person name="Buchanan P."/>
            <person name="Buyck B."/>
            <person name="Bense V."/>
            <person name="Catcheside P."/>
            <person name="Chovatia M."/>
            <person name="Cooper J."/>
            <person name="Damon W."/>
            <person name="Desjardin D."/>
            <person name="Finy P."/>
            <person name="Geml J."/>
            <person name="Haridas S."/>
            <person name="Hughes K."/>
            <person name="Justo A."/>
            <person name="Karasinski D."/>
            <person name="Kautmanova I."/>
            <person name="Kiss B."/>
            <person name="Kocsube S."/>
            <person name="Kotiranta H."/>
            <person name="LaButti K.M."/>
            <person name="Lechner B.E."/>
            <person name="Liimatainen K."/>
            <person name="Lipzen A."/>
            <person name="Lukacs Z."/>
            <person name="Mihaltcheva S."/>
            <person name="Morgado L.N."/>
            <person name="Niskanen T."/>
            <person name="Noordeloos M.E."/>
            <person name="Ohm R.A."/>
            <person name="Ortiz-Santana B."/>
            <person name="Ovrebo C."/>
            <person name="Racz N."/>
            <person name="Riley R."/>
            <person name="Savchenko A."/>
            <person name="Shiryaev A."/>
            <person name="Soop K."/>
            <person name="Spirin V."/>
            <person name="Szebenyi C."/>
            <person name="Tomsovsky M."/>
            <person name="Tulloss R.E."/>
            <person name="Uehling J."/>
            <person name="Grigoriev I.V."/>
            <person name="Vagvolgyi C."/>
            <person name="Papp T."/>
            <person name="Martin F.M."/>
            <person name="Miettinen O."/>
            <person name="Hibbett D.S."/>
            <person name="Nagy L.G."/>
        </authorList>
    </citation>
    <scope>NUCLEOTIDE SEQUENCE [LARGE SCALE GENOMIC DNA]</scope>
    <source>
        <strain evidence="1 2">CBS 121175</strain>
    </source>
</reference>
<protein>
    <submittedName>
        <fullName evidence="1">Uncharacterized protein</fullName>
    </submittedName>
</protein>
<evidence type="ECO:0000313" key="2">
    <source>
        <dbReference type="Proteomes" id="UP000307440"/>
    </source>
</evidence>
<dbReference type="EMBL" id="ML210299">
    <property type="protein sequence ID" value="TFK20465.1"/>
    <property type="molecule type" value="Genomic_DNA"/>
</dbReference>
<name>A0A5C3KKL4_COPMA</name>
<accession>A0A5C3KKL4</accession>
<evidence type="ECO:0000313" key="1">
    <source>
        <dbReference type="EMBL" id="TFK20465.1"/>
    </source>
</evidence>
<proteinExistence type="predicted"/>
<gene>
    <name evidence="1" type="ORF">FA15DRAFT_125185</name>
</gene>
<sequence>MTTEKPLIILIHDAQRKLVPRPESELELRRALPRYFSRNMMGPIVNGVTFSTNELPISKGKWLTITPDVWPEVIEKIGPAPEMLNNTAASHAGCGSITLNPRIRKGRWIQYKKFDCRDSF</sequence>
<keyword evidence="2" id="KW-1185">Reference proteome</keyword>
<dbReference type="Proteomes" id="UP000307440">
    <property type="component" value="Unassembled WGS sequence"/>
</dbReference>
<dbReference type="AlphaFoldDB" id="A0A5C3KKL4"/>